<dbReference type="Proteomes" id="UP001549077">
    <property type="component" value="Unassembled WGS sequence"/>
</dbReference>
<accession>A0ABV2MP58</accession>
<organism evidence="2 3">
    <name type="scientific">Rhizobium binae</name>
    <dbReference type="NCBI Taxonomy" id="1138190"/>
    <lineage>
        <taxon>Bacteria</taxon>
        <taxon>Pseudomonadati</taxon>
        <taxon>Pseudomonadota</taxon>
        <taxon>Alphaproteobacteria</taxon>
        <taxon>Hyphomicrobiales</taxon>
        <taxon>Rhizobiaceae</taxon>
        <taxon>Rhizobium/Agrobacterium group</taxon>
        <taxon>Rhizobium</taxon>
    </lineage>
</organism>
<keyword evidence="3" id="KW-1185">Reference proteome</keyword>
<keyword evidence="1" id="KW-0812">Transmembrane</keyword>
<feature type="transmembrane region" description="Helical" evidence="1">
    <location>
        <begin position="100"/>
        <end position="118"/>
    </location>
</feature>
<reference evidence="2 3" key="1">
    <citation type="submission" date="2024-06" db="EMBL/GenBank/DDBJ databases">
        <title>Genomic Encyclopedia of Type Strains, Phase IV (KMG-IV): sequencing the most valuable type-strain genomes for metagenomic binning, comparative biology and taxonomic classification.</title>
        <authorList>
            <person name="Goeker M."/>
        </authorList>
    </citation>
    <scope>NUCLEOTIDE SEQUENCE [LARGE SCALE GENOMIC DNA]</scope>
    <source>
        <strain evidence="2 3">DSM 29288</strain>
    </source>
</reference>
<dbReference type="RefSeq" id="WP_168300419.1">
    <property type="nucleotide sequence ID" value="NZ_CP071607.1"/>
</dbReference>
<evidence type="ECO:0008006" key="4">
    <source>
        <dbReference type="Google" id="ProtNLM"/>
    </source>
</evidence>
<evidence type="ECO:0000256" key="1">
    <source>
        <dbReference type="SAM" id="Phobius"/>
    </source>
</evidence>
<keyword evidence="1" id="KW-0472">Membrane</keyword>
<feature type="transmembrane region" description="Helical" evidence="1">
    <location>
        <begin position="28"/>
        <end position="50"/>
    </location>
</feature>
<keyword evidence="1" id="KW-1133">Transmembrane helix</keyword>
<dbReference type="EMBL" id="JBEPMY010000026">
    <property type="protein sequence ID" value="MET3758229.1"/>
    <property type="molecule type" value="Genomic_DNA"/>
</dbReference>
<name>A0ABV2MP58_9HYPH</name>
<sequence>MLSAFSFANGIIKVAASKGNNMLSVERYFYADGVVGGTIILSLVFLFLAIEEAREILFYIRNNWNFDIDSNIGGKIYKGDSTDDRDLVTNRSRVLYGRPFLIVVFLAFLIIHIAVLFSK</sequence>
<comment type="caution">
    <text evidence="2">The sequence shown here is derived from an EMBL/GenBank/DDBJ whole genome shotgun (WGS) entry which is preliminary data.</text>
</comment>
<evidence type="ECO:0000313" key="3">
    <source>
        <dbReference type="Proteomes" id="UP001549077"/>
    </source>
</evidence>
<proteinExistence type="predicted"/>
<gene>
    <name evidence="2" type="ORF">ABID08_005611</name>
</gene>
<dbReference type="GeneID" id="91152171"/>
<evidence type="ECO:0000313" key="2">
    <source>
        <dbReference type="EMBL" id="MET3758229.1"/>
    </source>
</evidence>
<protein>
    <recommendedName>
        <fullName evidence="4">DUF3899 domain-containing protein</fullName>
    </recommendedName>
</protein>